<proteinExistence type="inferred from homology"/>
<evidence type="ECO:0000313" key="7">
    <source>
        <dbReference type="Proteomes" id="UP001345013"/>
    </source>
</evidence>
<dbReference type="PANTHER" id="PTHR33337">
    <property type="entry name" value="GFA DOMAIN-CONTAINING PROTEIN"/>
    <property type="match status" value="1"/>
</dbReference>
<keyword evidence="7" id="KW-1185">Reference proteome</keyword>
<evidence type="ECO:0000313" key="6">
    <source>
        <dbReference type="EMBL" id="KAK5073392.1"/>
    </source>
</evidence>
<dbReference type="EMBL" id="JAVRRG010000300">
    <property type="protein sequence ID" value="KAK5073392.1"/>
    <property type="molecule type" value="Genomic_DNA"/>
</dbReference>
<comment type="caution">
    <text evidence="6">The sequence shown here is derived from an EMBL/GenBank/DDBJ whole genome shotgun (WGS) entry which is preliminary data.</text>
</comment>
<evidence type="ECO:0000256" key="2">
    <source>
        <dbReference type="ARBA" id="ARBA00022723"/>
    </source>
</evidence>
<dbReference type="Pfam" id="PF04828">
    <property type="entry name" value="GFA"/>
    <property type="match status" value="1"/>
</dbReference>
<dbReference type="InterPro" id="IPR006913">
    <property type="entry name" value="CENP-V/GFA"/>
</dbReference>
<dbReference type="Gene3D" id="3.90.1590.10">
    <property type="entry name" value="glutathione-dependent formaldehyde- activating enzyme (gfa)"/>
    <property type="match status" value="1"/>
</dbReference>
<evidence type="ECO:0000256" key="1">
    <source>
        <dbReference type="ARBA" id="ARBA00005495"/>
    </source>
</evidence>
<dbReference type="PANTHER" id="PTHR33337:SF40">
    <property type="entry name" value="CENP-V_GFA DOMAIN-CONTAINING PROTEIN-RELATED"/>
    <property type="match status" value="1"/>
</dbReference>
<reference evidence="6 7" key="1">
    <citation type="submission" date="2023-08" db="EMBL/GenBank/DDBJ databases">
        <title>Black Yeasts Isolated from many extreme environments.</title>
        <authorList>
            <person name="Coleine C."/>
            <person name="Stajich J.E."/>
            <person name="Selbmann L."/>
        </authorList>
    </citation>
    <scope>NUCLEOTIDE SEQUENCE [LARGE SCALE GENOMIC DNA]</scope>
    <source>
        <strain evidence="6 7">CCFEE 5885</strain>
    </source>
</reference>
<name>A0ABR0JV46_9EURO</name>
<comment type="similarity">
    <text evidence="1">Belongs to the Gfa family.</text>
</comment>
<keyword evidence="2" id="KW-0479">Metal-binding</keyword>
<dbReference type="SUPFAM" id="SSF51316">
    <property type="entry name" value="Mss4-like"/>
    <property type="match status" value="1"/>
</dbReference>
<dbReference type="InterPro" id="IPR011057">
    <property type="entry name" value="Mss4-like_sf"/>
</dbReference>
<evidence type="ECO:0000256" key="3">
    <source>
        <dbReference type="ARBA" id="ARBA00022833"/>
    </source>
</evidence>
<dbReference type="PROSITE" id="PS51891">
    <property type="entry name" value="CENP_V_GFA"/>
    <property type="match status" value="1"/>
</dbReference>
<keyword evidence="3" id="KW-0862">Zinc</keyword>
<evidence type="ECO:0000256" key="4">
    <source>
        <dbReference type="ARBA" id="ARBA00023239"/>
    </source>
</evidence>
<feature type="domain" description="CENP-V/GFA" evidence="5">
    <location>
        <begin position="3"/>
        <end position="126"/>
    </location>
</feature>
<dbReference type="Proteomes" id="UP001345013">
    <property type="component" value="Unassembled WGS sequence"/>
</dbReference>
<protein>
    <recommendedName>
        <fullName evidence="5">CENP-V/GFA domain-containing protein</fullName>
    </recommendedName>
</protein>
<organism evidence="6 7">
    <name type="scientific">Lithohypha guttulata</name>
    <dbReference type="NCBI Taxonomy" id="1690604"/>
    <lineage>
        <taxon>Eukaryota</taxon>
        <taxon>Fungi</taxon>
        <taxon>Dikarya</taxon>
        <taxon>Ascomycota</taxon>
        <taxon>Pezizomycotina</taxon>
        <taxon>Eurotiomycetes</taxon>
        <taxon>Chaetothyriomycetidae</taxon>
        <taxon>Chaetothyriales</taxon>
        <taxon>Trichomeriaceae</taxon>
        <taxon>Lithohypha</taxon>
    </lineage>
</organism>
<sequence length="140" mass="15359">MSLHGHCNCNAVQVTLKELPEGDARQTAHCRCTTCKRDSGAGGMYVTIVDEDLVEIDDPTEAKKLWTDNLTESGKPAERWSCGNCSSPLFARTPNMPSKVIVRMGLFDDIPPVVTEIYMRNKKSWEPAVEGAASIEGAPY</sequence>
<keyword evidence="4" id="KW-0456">Lyase</keyword>
<evidence type="ECO:0000259" key="5">
    <source>
        <dbReference type="PROSITE" id="PS51891"/>
    </source>
</evidence>
<accession>A0ABR0JV46</accession>
<gene>
    <name evidence="6" type="ORF">LTR24_010297</name>
</gene>